<dbReference type="AlphaFoldDB" id="A0A6A3CJV9"/>
<protein>
    <submittedName>
        <fullName evidence="6">Magnesium transporter NIPA3</fullName>
    </submittedName>
</protein>
<dbReference type="CDD" id="cd00303">
    <property type="entry name" value="retropepsin_like"/>
    <property type="match status" value="1"/>
</dbReference>
<proteinExistence type="predicted"/>
<dbReference type="GO" id="GO:0005769">
    <property type="term" value="C:early endosome"/>
    <property type="evidence" value="ECO:0007669"/>
    <property type="project" value="UniProtKB-SubCell"/>
</dbReference>
<evidence type="ECO:0000256" key="2">
    <source>
        <dbReference type="ARBA" id="ARBA00022692"/>
    </source>
</evidence>
<keyword evidence="3 5" id="KW-1133">Transmembrane helix</keyword>
<feature type="transmembrane region" description="Helical" evidence="5">
    <location>
        <begin position="75"/>
        <end position="94"/>
    </location>
</feature>
<feature type="transmembrane region" description="Helical" evidence="5">
    <location>
        <begin position="47"/>
        <end position="69"/>
    </location>
</feature>
<dbReference type="InterPro" id="IPR021109">
    <property type="entry name" value="Peptidase_aspartic_dom_sf"/>
</dbReference>
<keyword evidence="7" id="KW-1185">Reference proteome</keyword>
<evidence type="ECO:0000313" key="7">
    <source>
        <dbReference type="Proteomes" id="UP000436088"/>
    </source>
</evidence>
<comment type="caution">
    <text evidence="6">The sequence shown here is derived from an EMBL/GenBank/DDBJ whole genome shotgun (WGS) entry which is preliminary data.</text>
</comment>
<keyword evidence="4 5" id="KW-0472">Membrane</keyword>
<evidence type="ECO:0000256" key="5">
    <source>
        <dbReference type="SAM" id="Phobius"/>
    </source>
</evidence>
<dbReference type="Gene3D" id="1.10.287.1060">
    <property type="entry name" value="ESAT-6-like"/>
    <property type="match status" value="1"/>
</dbReference>
<dbReference type="Gene3D" id="2.40.70.10">
    <property type="entry name" value="Acid Proteases"/>
    <property type="match status" value="1"/>
</dbReference>
<keyword evidence="2 5" id="KW-0812">Transmembrane</keyword>
<dbReference type="InterPro" id="IPR008521">
    <property type="entry name" value="Mg_trans_NIPA"/>
</dbReference>
<dbReference type="Proteomes" id="UP000436088">
    <property type="component" value="Unassembled WGS sequence"/>
</dbReference>
<comment type="subcellular location">
    <subcellularLocation>
        <location evidence="1">Cell membrane</location>
        <topology evidence="1">Multi-pass membrane protein</topology>
    </subcellularLocation>
</comment>
<evidence type="ECO:0000256" key="4">
    <source>
        <dbReference type="ARBA" id="ARBA00023136"/>
    </source>
</evidence>
<dbReference type="EMBL" id="VEPZ02000305">
    <property type="protein sequence ID" value="KAE8727711.1"/>
    <property type="molecule type" value="Genomic_DNA"/>
</dbReference>
<dbReference type="GO" id="GO:0015095">
    <property type="term" value="F:magnesium ion transmembrane transporter activity"/>
    <property type="evidence" value="ECO:0007669"/>
    <property type="project" value="InterPro"/>
</dbReference>
<name>A0A6A3CJV9_HIBSY</name>
<reference evidence="6" key="1">
    <citation type="submission" date="2019-09" db="EMBL/GenBank/DDBJ databases">
        <title>Draft genome information of white flower Hibiscus syriacus.</title>
        <authorList>
            <person name="Kim Y.-M."/>
        </authorList>
    </citation>
    <scope>NUCLEOTIDE SEQUENCE [LARGE SCALE GENOMIC DNA]</scope>
    <source>
        <strain evidence="6">YM2019G1</strain>
    </source>
</reference>
<dbReference type="Pfam" id="PF05653">
    <property type="entry name" value="Mg_trans_NIPA"/>
    <property type="match status" value="1"/>
</dbReference>
<dbReference type="GO" id="GO:0005886">
    <property type="term" value="C:plasma membrane"/>
    <property type="evidence" value="ECO:0007669"/>
    <property type="project" value="UniProtKB-SubCell"/>
</dbReference>
<evidence type="ECO:0000256" key="1">
    <source>
        <dbReference type="ARBA" id="ARBA00004651"/>
    </source>
</evidence>
<evidence type="ECO:0000313" key="6">
    <source>
        <dbReference type="EMBL" id="KAE8727711.1"/>
    </source>
</evidence>
<organism evidence="6 7">
    <name type="scientific">Hibiscus syriacus</name>
    <name type="common">Rose of Sharon</name>
    <dbReference type="NCBI Taxonomy" id="106335"/>
    <lineage>
        <taxon>Eukaryota</taxon>
        <taxon>Viridiplantae</taxon>
        <taxon>Streptophyta</taxon>
        <taxon>Embryophyta</taxon>
        <taxon>Tracheophyta</taxon>
        <taxon>Spermatophyta</taxon>
        <taxon>Magnoliopsida</taxon>
        <taxon>eudicotyledons</taxon>
        <taxon>Gunneridae</taxon>
        <taxon>Pentapetalae</taxon>
        <taxon>rosids</taxon>
        <taxon>malvids</taxon>
        <taxon>Malvales</taxon>
        <taxon>Malvaceae</taxon>
        <taxon>Malvoideae</taxon>
        <taxon>Hibiscus</taxon>
    </lineage>
</organism>
<dbReference type="PANTHER" id="PTHR32108:SF9">
    <property type="entry name" value="REVERSE TRANSCRIPTASE RNASE H-LIKE DOMAIN-CONTAINING PROTEIN"/>
    <property type="match status" value="1"/>
</dbReference>
<dbReference type="GO" id="GO:0007034">
    <property type="term" value="P:vacuolar transport"/>
    <property type="evidence" value="ECO:0007669"/>
    <property type="project" value="InterPro"/>
</dbReference>
<evidence type="ECO:0000256" key="3">
    <source>
        <dbReference type="ARBA" id="ARBA00022989"/>
    </source>
</evidence>
<dbReference type="PANTHER" id="PTHR32108">
    <property type="entry name" value="DNA-DIRECTED RNA POLYMERASE SUBUNIT ALPHA"/>
    <property type="match status" value="1"/>
</dbReference>
<sequence>MLVVRRWSEGMSSDNVKGLVLAISSSLFIGASFIVRKKGLKKVGASGVGAGVGGYSYLLEPLWWAGMITMIVGEIAYAFAPAILVTPLGALSIIIRHANLSLKFRLHTFGILGCVLCVVGSTTIVLHAPPERQIESVAEVWALATEPAAIQCLKRNRLYKQEIEQLGNFQFRIHDQMIMLECAKATTETVDALRIGAAAMKAMHKATTYIWVFHEVLAEANSHSGRSLSVSSEALKRARSLLEKVAPNVFITPPSPFSYKDNKQVPWRYDCQMGEAIKESEEIDEVGYFTRSGRCYSLKQPKALENKAIVDKGKKVDLQIKEDELVINEPVTKNEAVEFLKFLKHIEYNIVEQLHKLHALDNGSSLNVMPLVTLKKLLVDSKLMRNCQSVVRAFDGTKREILGEMDISLTIGPTTYEVEFLLMDIIPTYNFLLGRPWIHHAGAVPSTLHQRMKFVIDGSIFMSGGHMFLGNPRNKEIMVMNALGDLGINVDDPDPEIDFEMPICQGEIEDSDDDEGCELPSELLKMVEKEDKHILPHEELTEILNLGTDEYRKEVKMGSTLSVEGI</sequence>
<gene>
    <name evidence="6" type="ORF">F3Y22_tig00005406pilonHSYRG00340</name>
</gene>
<accession>A0A6A3CJV9</accession>
<feature type="transmembrane region" description="Helical" evidence="5">
    <location>
        <begin position="16"/>
        <end position="35"/>
    </location>
</feature>
<feature type="transmembrane region" description="Helical" evidence="5">
    <location>
        <begin position="106"/>
        <end position="126"/>
    </location>
</feature>